<evidence type="ECO:0000313" key="3">
    <source>
        <dbReference type="Proteomes" id="UP000625210"/>
    </source>
</evidence>
<name>A0A8J2YC43_9BACL</name>
<keyword evidence="1" id="KW-1133">Transmembrane helix</keyword>
<keyword evidence="1" id="KW-0472">Membrane</keyword>
<organism evidence="2 3">
    <name type="scientific">Marinithermofilum abyssi</name>
    <dbReference type="NCBI Taxonomy" id="1571185"/>
    <lineage>
        <taxon>Bacteria</taxon>
        <taxon>Bacillati</taxon>
        <taxon>Bacillota</taxon>
        <taxon>Bacilli</taxon>
        <taxon>Bacillales</taxon>
        <taxon>Thermoactinomycetaceae</taxon>
        <taxon>Marinithermofilum</taxon>
    </lineage>
</organism>
<feature type="transmembrane region" description="Helical" evidence="1">
    <location>
        <begin position="242"/>
        <end position="262"/>
    </location>
</feature>
<reference evidence="2" key="2">
    <citation type="submission" date="2020-09" db="EMBL/GenBank/DDBJ databases">
        <authorList>
            <person name="Sun Q."/>
            <person name="Zhou Y."/>
        </authorList>
    </citation>
    <scope>NUCLEOTIDE SEQUENCE</scope>
    <source>
        <strain evidence="2">CGMCC 1.15179</strain>
    </source>
</reference>
<dbReference type="InterPro" id="IPR014231">
    <property type="entry name" value="Spore_YpjB"/>
</dbReference>
<dbReference type="RefSeq" id="WP_188646910.1">
    <property type="nucleotide sequence ID" value="NZ_BMHQ01000003.1"/>
</dbReference>
<dbReference type="AlphaFoldDB" id="A0A8J2YC43"/>
<dbReference type="EMBL" id="BMHQ01000003">
    <property type="protein sequence ID" value="GGE11502.1"/>
    <property type="molecule type" value="Genomic_DNA"/>
</dbReference>
<keyword evidence="3" id="KW-1185">Reference proteome</keyword>
<reference evidence="2" key="1">
    <citation type="journal article" date="2014" name="Int. J. Syst. Evol. Microbiol.">
        <title>Complete genome sequence of Corynebacterium casei LMG S-19264T (=DSM 44701T), isolated from a smear-ripened cheese.</title>
        <authorList>
            <consortium name="US DOE Joint Genome Institute (JGI-PGF)"/>
            <person name="Walter F."/>
            <person name="Albersmeier A."/>
            <person name="Kalinowski J."/>
            <person name="Ruckert C."/>
        </authorList>
    </citation>
    <scope>NUCLEOTIDE SEQUENCE</scope>
    <source>
        <strain evidence="2">CGMCC 1.15179</strain>
    </source>
</reference>
<evidence type="ECO:0008006" key="4">
    <source>
        <dbReference type="Google" id="ProtNLM"/>
    </source>
</evidence>
<keyword evidence="1" id="KW-0812">Transmembrane</keyword>
<accession>A0A8J2YC43</accession>
<protein>
    <recommendedName>
        <fullName evidence="4">Sporulation protein YpjB</fullName>
    </recommendedName>
</protein>
<proteinExistence type="predicted"/>
<gene>
    <name evidence="2" type="ORF">GCM10011571_11080</name>
</gene>
<sequence>MTRKIIQSGRMLIWVLAVSMVIGLMQPFVAQAETQADREQWSDWAKQLSVQVEKGDLEGARETLGRLSEGFSQSDLSELHLSVEAIESLSETLIEADRQLNRIVPEPAGLHQSTQRLWLAFDALSHPHEPLWHQYESILEKDIERMEKAVQQKKKDEIYRSYLSLAKSVRQVEPALYVVHQPVTVQKIHSLLRFLDREAQSDPVRGPALKQGLAHLKKLLPPLFNGTKEEAAFAAVEPSPPIIPASLCLGGSIALILSYVAWRKYRVPQVIRRSVPSYRR</sequence>
<evidence type="ECO:0000256" key="1">
    <source>
        <dbReference type="SAM" id="Phobius"/>
    </source>
</evidence>
<evidence type="ECO:0000313" key="2">
    <source>
        <dbReference type="EMBL" id="GGE11502.1"/>
    </source>
</evidence>
<comment type="caution">
    <text evidence="2">The sequence shown here is derived from an EMBL/GenBank/DDBJ whole genome shotgun (WGS) entry which is preliminary data.</text>
</comment>
<dbReference type="Pfam" id="PF09577">
    <property type="entry name" value="Spore_YpjB"/>
    <property type="match status" value="1"/>
</dbReference>
<dbReference type="Proteomes" id="UP000625210">
    <property type="component" value="Unassembled WGS sequence"/>
</dbReference>